<sequence>MKKVILFTIVALCATASSLVAQTLPSIKSSELTETVKSTDVSSKQEEQIKQALMKDEELQEKTINHLKSNPETKDAFMNLTTKNSGGLQGLMSSVLGDKSLTQAAIDYVSKNPDLLQKALKLVGL</sequence>
<evidence type="ECO:0000256" key="1">
    <source>
        <dbReference type="SAM" id="SignalP"/>
    </source>
</evidence>
<evidence type="ECO:0000313" key="3">
    <source>
        <dbReference type="Proteomes" id="UP000308713"/>
    </source>
</evidence>
<comment type="caution">
    <text evidence="2">The sequence shown here is derived from an EMBL/GenBank/DDBJ whole genome shotgun (WGS) entry which is preliminary data.</text>
</comment>
<feature type="signal peptide" evidence="1">
    <location>
        <begin position="1"/>
        <end position="21"/>
    </location>
</feature>
<feature type="chain" id="PRO_5022668040" description="DUF4168 domain-containing protein" evidence="1">
    <location>
        <begin position="22"/>
        <end position="125"/>
    </location>
</feature>
<evidence type="ECO:0008006" key="4">
    <source>
        <dbReference type="Google" id="ProtNLM"/>
    </source>
</evidence>
<accession>A0A5C4SPF1</accession>
<dbReference type="Proteomes" id="UP000308713">
    <property type="component" value="Unassembled WGS sequence"/>
</dbReference>
<keyword evidence="3" id="KW-1185">Reference proteome</keyword>
<keyword evidence="1" id="KW-0732">Signal</keyword>
<protein>
    <recommendedName>
        <fullName evidence="4">DUF4168 domain-containing protein</fullName>
    </recommendedName>
</protein>
<evidence type="ECO:0000313" key="2">
    <source>
        <dbReference type="EMBL" id="TNJ46138.1"/>
    </source>
</evidence>
<reference evidence="2 3" key="1">
    <citation type="submission" date="2019-05" db="EMBL/GenBank/DDBJ databases">
        <title>Tamlana fucoidanivorans sp. nov., isolated from the surface of algae collected from Fujian province in China.</title>
        <authorList>
            <person name="Li J."/>
        </authorList>
    </citation>
    <scope>NUCLEOTIDE SEQUENCE [LARGE SCALE GENOMIC DNA]</scope>
    <source>
        <strain evidence="2 3">CW2-9</strain>
    </source>
</reference>
<organism evidence="2 3">
    <name type="scientific">Allotamlana fucoidanivorans</name>
    <dbReference type="NCBI Taxonomy" id="2583814"/>
    <lineage>
        <taxon>Bacteria</taxon>
        <taxon>Pseudomonadati</taxon>
        <taxon>Bacteroidota</taxon>
        <taxon>Flavobacteriia</taxon>
        <taxon>Flavobacteriales</taxon>
        <taxon>Flavobacteriaceae</taxon>
        <taxon>Allotamlana</taxon>
    </lineage>
</organism>
<dbReference type="RefSeq" id="WP_139695153.1">
    <property type="nucleotide sequence ID" value="NZ_CP074074.1"/>
</dbReference>
<proteinExistence type="predicted"/>
<dbReference type="EMBL" id="VDCS01000003">
    <property type="protein sequence ID" value="TNJ46138.1"/>
    <property type="molecule type" value="Genomic_DNA"/>
</dbReference>
<dbReference type="OrthoDB" id="9841495at2"/>
<dbReference type="AlphaFoldDB" id="A0A5C4SPF1"/>
<gene>
    <name evidence="2" type="ORF">FGF67_03870</name>
</gene>
<name>A0A5C4SPF1_9FLAO</name>